<protein>
    <submittedName>
        <fullName evidence="1">Uncharacterized protein</fullName>
    </submittedName>
</protein>
<sequence>MPLDLAYLGATDGVWAAFDNNHQQFFEQKIAFESLPNVKLSRSLDHDGRPINVAQASSLHSDHVTRLSRD</sequence>
<evidence type="ECO:0000313" key="1">
    <source>
        <dbReference type="EMBL" id="KIX99026.1"/>
    </source>
</evidence>
<evidence type="ECO:0000313" key="2">
    <source>
        <dbReference type="Proteomes" id="UP000053411"/>
    </source>
</evidence>
<reference evidence="1 2" key="1">
    <citation type="submission" date="2015-01" db="EMBL/GenBank/DDBJ databases">
        <title>The Genome Sequence of Fonsecaea multimorphosa CBS 102226.</title>
        <authorList>
            <consortium name="The Broad Institute Genomics Platform"/>
            <person name="Cuomo C."/>
            <person name="de Hoog S."/>
            <person name="Gorbushina A."/>
            <person name="Stielow B."/>
            <person name="Teixiera M."/>
            <person name="Abouelleil A."/>
            <person name="Chapman S.B."/>
            <person name="Priest M."/>
            <person name="Young S.K."/>
            <person name="Wortman J."/>
            <person name="Nusbaum C."/>
            <person name="Birren B."/>
        </authorList>
    </citation>
    <scope>NUCLEOTIDE SEQUENCE [LARGE SCALE GENOMIC DNA]</scope>
    <source>
        <strain evidence="1 2">CBS 102226</strain>
    </source>
</reference>
<dbReference type="EMBL" id="KN848070">
    <property type="protein sequence ID" value="KIX99026.1"/>
    <property type="molecule type" value="Genomic_DNA"/>
</dbReference>
<organism evidence="1 2">
    <name type="scientific">Fonsecaea multimorphosa CBS 102226</name>
    <dbReference type="NCBI Taxonomy" id="1442371"/>
    <lineage>
        <taxon>Eukaryota</taxon>
        <taxon>Fungi</taxon>
        <taxon>Dikarya</taxon>
        <taxon>Ascomycota</taxon>
        <taxon>Pezizomycotina</taxon>
        <taxon>Eurotiomycetes</taxon>
        <taxon>Chaetothyriomycetidae</taxon>
        <taxon>Chaetothyriales</taxon>
        <taxon>Herpotrichiellaceae</taxon>
        <taxon>Fonsecaea</taxon>
    </lineage>
</organism>
<dbReference type="VEuPathDB" id="FungiDB:Z520_05487"/>
<gene>
    <name evidence="1" type="ORF">Z520_05487</name>
</gene>
<dbReference type="OrthoDB" id="4146015at2759"/>
<dbReference type="RefSeq" id="XP_016633149.1">
    <property type="nucleotide sequence ID" value="XM_016775990.1"/>
</dbReference>
<name>A0A0D2IQ08_9EURO</name>
<accession>A0A0D2IQ08</accession>
<dbReference type="Proteomes" id="UP000053411">
    <property type="component" value="Unassembled WGS sequence"/>
</dbReference>
<keyword evidence="2" id="KW-1185">Reference proteome</keyword>
<dbReference type="GeneID" id="27711233"/>
<dbReference type="AlphaFoldDB" id="A0A0D2IQ08"/>
<proteinExistence type="predicted"/>